<dbReference type="RefSeq" id="WP_183932660.1">
    <property type="nucleotide sequence ID" value="NZ_JACICF010000001.1"/>
</dbReference>
<evidence type="ECO:0000256" key="1">
    <source>
        <dbReference type="ARBA" id="ARBA00004141"/>
    </source>
</evidence>
<keyword evidence="9" id="KW-1185">Reference proteome</keyword>
<evidence type="ECO:0000256" key="2">
    <source>
        <dbReference type="ARBA" id="ARBA00010350"/>
    </source>
</evidence>
<evidence type="ECO:0000313" key="8">
    <source>
        <dbReference type="EMBL" id="MBB3763320.1"/>
    </source>
</evidence>
<evidence type="ECO:0000256" key="3">
    <source>
        <dbReference type="ARBA" id="ARBA00022692"/>
    </source>
</evidence>
<feature type="region of interest" description="Disordered" evidence="7">
    <location>
        <begin position="1"/>
        <end position="20"/>
    </location>
</feature>
<gene>
    <name evidence="8" type="ORF">FHS50_000343</name>
</gene>
<sequence length="247" mass="26887">MQNQFDERTRQTGFTPGATASVPRAARDAGLRSYMLKVYNYMTSGVLLTGIVAMLFYSSGMAATVFMGGGFLPWLIILSPLAIIFAMSFGMNRMSTGTLQMMFWGFATLMGLSMSTIFLRYTGISIAQTFFAVSAAFAGLSLWGYTTKKDLSGWGTFLIMGVVGLIVALLLNAFIFQSGAMSMAISAIGVLIFAGLTAYDTQKIKSIYFHVAGTDMMGKVVIMGALNLYLDFINMFQFLLTFMGSQE</sequence>
<keyword evidence="4 6" id="KW-1133">Transmembrane helix</keyword>
<evidence type="ECO:0008006" key="10">
    <source>
        <dbReference type="Google" id="ProtNLM"/>
    </source>
</evidence>
<comment type="similarity">
    <text evidence="2 6">Belongs to the BI1 family.</text>
</comment>
<accession>A0A839YXW3</accession>
<reference evidence="8 9" key="1">
    <citation type="submission" date="2020-08" db="EMBL/GenBank/DDBJ databases">
        <title>Genomic Encyclopedia of Type Strains, Phase IV (KMG-IV): sequencing the most valuable type-strain genomes for metagenomic binning, comparative biology and taxonomic classification.</title>
        <authorList>
            <person name="Goeker M."/>
        </authorList>
    </citation>
    <scope>NUCLEOTIDE SEQUENCE [LARGE SCALE GENOMIC DNA]</scope>
    <source>
        <strain evidence="8 9">DSM 24194</strain>
    </source>
</reference>
<dbReference type="PANTHER" id="PTHR23291:SF50">
    <property type="entry name" value="PROTEIN LIFEGUARD 4"/>
    <property type="match status" value="1"/>
</dbReference>
<feature type="compositionally biased region" description="Basic and acidic residues" evidence="7">
    <location>
        <begin position="1"/>
        <end position="10"/>
    </location>
</feature>
<keyword evidence="5 6" id="KW-0472">Membrane</keyword>
<dbReference type="Proteomes" id="UP000578569">
    <property type="component" value="Unassembled WGS sequence"/>
</dbReference>
<feature type="transmembrane region" description="Helical" evidence="6">
    <location>
        <begin position="101"/>
        <end position="119"/>
    </location>
</feature>
<evidence type="ECO:0000256" key="5">
    <source>
        <dbReference type="ARBA" id="ARBA00023136"/>
    </source>
</evidence>
<dbReference type="GO" id="GO:0016020">
    <property type="term" value="C:membrane"/>
    <property type="evidence" value="ECO:0007669"/>
    <property type="project" value="UniProtKB-SubCell"/>
</dbReference>
<dbReference type="AlphaFoldDB" id="A0A839YXW3"/>
<evidence type="ECO:0000256" key="6">
    <source>
        <dbReference type="RuleBase" id="RU004379"/>
    </source>
</evidence>
<comment type="subcellular location">
    <subcellularLocation>
        <location evidence="1">Membrane</location>
        <topology evidence="1">Multi-pass membrane protein</topology>
    </subcellularLocation>
</comment>
<feature type="transmembrane region" description="Helical" evidence="6">
    <location>
        <begin position="181"/>
        <end position="199"/>
    </location>
</feature>
<comment type="caution">
    <text evidence="8">The sequence shown here is derived from an EMBL/GenBank/DDBJ whole genome shotgun (WGS) entry which is preliminary data.</text>
</comment>
<dbReference type="Pfam" id="PF01027">
    <property type="entry name" value="Bax1-I"/>
    <property type="match status" value="1"/>
</dbReference>
<organism evidence="8 9">
    <name type="scientific">Sphingomicrobium lutaoense</name>
    <dbReference type="NCBI Taxonomy" id="515949"/>
    <lineage>
        <taxon>Bacteria</taxon>
        <taxon>Pseudomonadati</taxon>
        <taxon>Pseudomonadota</taxon>
        <taxon>Alphaproteobacteria</taxon>
        <taxon>Sphingomonadales</taxon>
        <taxon>Sphingomonadaceae</taxon>
        <taxon>Sphingomicrobium</taxon>
    </lineage>
</organism>
<feature type="transmembrane region" description="Helical" evidence="6">
    <location>
        <begin position="71"/>
        <end position="89"/>
    </location>
</feature>
<dbReference type="CDD" id="cd10432">
    <property type="entry name" value="BI-1-like_bacterial"/>
    <property type="match status" value="1"/>
</dbReference>
<evidence type="ECO:0000256" key="7">
    <source>
        <dbReference type="SAM" id="MobiDB-lite"/>
    </source>
</evidence>
<protein>
    <recommendedName>
        <fullName evidence="10">Modulator of FtsH protease</fullName>
    </recommendedName>
</protein>
<evidence type="ECO:0000313" key="9">
    <source>
        <dbReference type="Proteomes" id="UP000578569"/>
    </source>
</evidence>
<evidence type="ECO:0000256" key="4">
    <source>
        <dbReference type="ARBA" id="ARBA00022989"/>
    </source>
</evidence>
<feature type="transmembrane region" description="Helical" evidence="6">
    <location>
        <begin position="157"/>
        <end position="175"/>
    </location>
</feature>
<feature type="transmembrane region" description="Helical" evidence="6">
    <location>
        <begin position="220"/>
        <end position="240"/>
    </location>
</feature>
<feature type="transmembrane region" description="Helical" evidence="6">
    <location>
        <begin position="38"/>
        <end position="59"/>
    </location>
</feature>
<keyword evidence="3 6" id="KW-0812">Transmembrane</keyword>
<name>A0A839YXW3_9SPHN</name>
<dbReference type="PANTHER" id="PTHR23291">
    <property type="entry name" value="BAX INHIBITOR-RELATED"/>
    <property type="match status" value="1"/>
</dbReference>
<feature type="transmembrane region" description="Helical" evidence="6">
    <location>
        <begin position="125"/>
        <end position="145"/>
    </location>
</feature>
<proteinExistence type="inferred from homology"/>
<dbReference type="InterPro" id="IPR006214">
    <property type="entry name" value="Bax_inhibitor_1-related"/>
</dbReference>
<dbReference type="EMBL" id="JACICF010000001">
    <property type="protein sequence ID" value="MBB3763320.1"/>
    <property type="molecule type" value="Genomic_DNA"/>
</dbReference>